<protein>
    <submittedName>
        <fullName evidence="1">Uncharacterized protein</fullName>
    </submittedName>
</protein>
<reference evidence="1" key="1">
    <citation type="submission" date="2020-07" db="EMBL/GenBank/DDBJ databases">
        <authorList>
            <person name="Nazaruddin N."/>
        </authorList>
    </citation>
    <scope>NUCLEOTIDE SEQUENCE</scope>
</reference>
<evidence type="ECO:0000313" key="1">
    <source>
        <dbReference type="EMBL" id="CAD1472930.1"/>
    </source>
</evidence>
<accession>A0A6V7H290</accession>
<sequence length="92" mass="10490">MSVQILDNFSLSLARLSSFVQHYTSKPKSMKIEPPSLKSNLSLQCTRVRECVRKRSSTSKFESSPRLNDDDWIISSSTPPLFSFSESEMDQL</sequence>
<comment type="caution">
    <text evidence="1">The sequence shown here is derived from an EMBL/GenBank/DDBJ whole genome shotgun (WGS) entry which is preliminary data.</text>
</comment>
<organism evidence="1 2">
    <name type="scientific">Heterotrigona itama</name>
    <dbReference type="NCBI Taxonomy" id="395501"/>
    <lineage>
        <taxon>Eukaryota</taxon>
        <taxon>Metazoa</taxon>
        <taxon>Ecdysozoa</taxon>
        <taxon>Arthropoda</taxon>
        <taxon>Hexapoda</taxon>
        <taxon>Insecta</taxon>
        <taxon>Pterygota</taxon>
        <taxon>Neoptera</taxon>
        <taxon>Endopterygota</taxon>
        <taxon>Hymenoptera</taxon>
        <taxon>Apocrita</taxon>
        <taxon>Aculeata</taxon>
        <taxon>Apoidea</taxon>
        <taxon>Anthophila</taxon>
        <taxon>Apidae</taxon>
        <taxon>Heterotrigona</taxon>
    </lineage>
</organism>
<proteinExistence type="predicted"/>
<dbReference type="Proteomes" id="UP000752696">
    <property type="component" value="Unassembled WGS sequence"/>
</dbReference>
<name>A0A6V7H290_9HYME</name>
<keyword evidence="2" id="KW-1185">Reference proteome</keyword>
<dbReference type="EMBL" id="CAJDYZ010005918">
    <property type="protein sequence ID" value="CAD1472930.1"/>
    <property type="molecule type" value="Genomic_DNA"/>
</dbReference>
<gene>
    <name evidence="1" type="ORF">MHI_LOCUS345251</name>
</gene>
<dbReference type="AlphaFoldDB" id="A0A6V7H290"/>
<evidence type="ECO:0000313" key="2">
    <source>
        <dbReference type="Proteomes" id="UP000752696"/>
    </source>
</evidence>